<proteinExistence type="predicted"/>
<sequence>MERFARLAPRRLRVLLSPQQLLCVVRHGGRPADGSARQIAIDGAGAGGHWRAAIDALRALLQQPDIAAARLPLEISLSGRWSQLVLAPWSDALLSEPSASRFLQTQLAALYGDNARGWSVVGDDAPYGHTRLVCGVDSTLLQALKDVAAECGHSCRVIEPLLATALRTLEAPQPKRPRKGAADATSTPSRTNSAAEAFEALALIEPGRITMAALRDGRIVAIQSQPASEAWRLELPQAWQRWTLRAPELAAIERIAVTDLSALPAAHAPATAPATALHLVPGALPLRFQLNANPFGERATVVTPAAQAPSSTATPEVAA</sequence>
<accession>A0A845GB40</accession>
<evidence type="ECO:0008006" key="4">
    <source>
        <dbReference type="Google" id="ProtNLM"/>
    </source>
</evidence>
<dbReference type="AlphaFoldDB" id="A0A845GB40"/>
<comment type="caution">
    <text evidence="2">The sequence shown here is derived from an EMBL/GenBank/DDBJ whole genome shotgun (WGS) entry which is preliminary data.</text>
</comment>
<name>A0A845GB40_9BURK</name>
<dbReference type="Proteomes" id="UP000470302">
    <property type="component" value="Unassembled WGS sequence"/>
</dbReference>
<evidence type="ECO:0000256" key="1">
    <source>
        <dbReference type="SAM" id="MobiDB-lite"/>
    </source>
</evidence>
<evidence type="ECO:0000313" key="2">
    <source>
        <dbReference type="EMBL" id="MYM91494.1"/>
    </source>
</evidence>
<reference evidence="2 3" key="1">
    <citation type="submission" date="2020-01" db="EMBL/GenBank/DDBJ databases">
        <title>Novel species isolated from a subtropical stream in China.</title>
        <authorList>
            <person name="Lu H."/>
        </authorList>
    </citation>
    <scope>NUCLEOTIDE SEQUENCE [LARGE SCALE GENOMIC DNA]</scope>
    <source>
        <strain evidence="2 3">FT82W</strain>
    </source>
</reference>
<feature type="compositionally biased region" description="Polar residues" evidence="1">
    <location>
        <begin position="184"/>
        <end position="193"/>
    </location>
</feature>
<gene>
    <name evidence="2" type="ORF">GTP91_30500</name>
</gene>
<protein>
    <recommendedName>
        <fullName evidence="4">General secretion pathway protein GspL</fullName>
    </recommendedName>
</protein>
<evidence type="ECO:0000313" key="3">
    <source>
        <dbReference type="Proteomes" id="UP000470302"/>
    </source>
</evidence>
<organism evidence="2 3">
    <name type="scientific">Duganella vulcania</name>
    <dbReference type="NCBI Taxonomy" id="2692166"/>
    <lineage>
        <taxon>Bacteria</taxon>
        <taxon>Pseudomonadati</taxon>
        <taxon>Pseudomonadota</taxon>
        <taxon>Betaproteobacteria</taxon>
        <taxon>Burkholderiales</taxon>
        <taxon>Oxalobacteraceae</taxon>
        <taxon>Telluria group</taxon>
        <taxon>Duganella</taxon>
    </lineage>
</organism>
<feature type="region of interest" description="Disordered" evidence="1">
    <location>
        <begin position="169"/>
        <end position="193"/>
    </location>
</feature>
<dbReference type="EMBL" id="WWCW01000212">
    <property type="protein sequence ID" value="MYM91494.1"/>
    <property type="molecule type" value="Genomic_DNA"/>
</dbReference>